<dbReference type="Pfam" id="PF00756">
    <property type="entry name" value="Esterase"/>
    <property type="match status" value="1"/>
</dbReference>
<sequence length="466" mass="52488">MPDQSVIVTIDNFHARKLNNERRIFVYLPPSYGRDLSKRYPVLYMHAGQRAFAPAAPGTESWNIHLAADRLISEGAMEEIIIVAIAHVRPVESNEYYHFSAPMEEMKAGIRCSGLDYEDFLVHDLKPHIDEHFRTLSDPANTGLIGSSAGALSTYHTGFRRPDVFGKLIMLSPYFVKAQLDETSETKLREEELYRSFDGLPKPPLKLWLDIGDAEGLFLPRHIRDFASGLMAQGFKYGEELAYLEQPDAAHQEADWGERVHIPLLYMFGRPGNAISLELRGRDVIGLTGMQSHLNALLQYDSGLAMTILDGAYRVEDPDVLTVLPDGMIVPKRTGSTVITLYAGGLETSKTITVVEEMSHFVTVRMDAEVPVEPEMADYIFGGMGMKLALTGENRYTGTFIVPRDSGYRFRFTRGFRKFELDAVGNTLPNRSFRACEDMTLYYQIERWDGASAQAQVRRSYADPTF</sequence>
<keyword evidence="2" id="KW-1185">Reference proteome</keyword>
<dbReference type="InterPro" id="IPR000801">
    <property type="entry name" value="Esterase-like"/>
</dbReference>
<dbReference type="STRING" id="717606.PaecuDRAFT_0861"/>
<dbReference type="PANTHER" id="PTHR48098:SF6">
    <property type="entry name" value="FERRI-BACILLIBACTIN ESTERASE BESA"/>
    <property type="match status" value="1"/>
</dbReference>
<dbReference type="OrthoDB" id="9784036at2"/>
<gene>
    <name evidence="1" type="ORF">PaecuDRAFT_0861</name>
</gene>
<dbReference type="Gene3D" id="3.40.50.1820">
    <property type="entry name" value="alpha/beta hydrolase"/>
    <property type="match status" value="1"/>
</dbReference>
<dbReference type="SUPFAM" id="SSF53474">
    <property type="entry name" value="alpha/beta-Hydrolases"/>
    <property type="match status" value="1"/>
</dbReference>
<dbReference type="InterPro" id="IPR050583">
    <property type="entry name" value="Mycobacterial_A85_antigen"/>
</dbReference>
<accession>E0I5D9</accession>
<organism evidence="1 2">
    <name type="scientific">Paenibacillus curdlanolyticus YK9</name>
    <dbReference type="NCBI Taxonomy" id="717606"/>
    <lineage>
        <taxon>Bacteria</taxon>
        <taxon>Bacillati</taxon>
        <taxon>Bacillota</taxon>
        <taxon>Bacilli</taxon>
        <taxon>Bacillales</taxon>
        <taxon>Paenibacillaceae</taxon>
        <taxon>Paenibacillus</taxon>
    </lineage>
</organism>
<dbReference type="AlphaFoldDB" id="E0I5D9"/>
<reference evidence="1 2" key="1">
    <citation type="submission" date="2010-07" db="EMBL/GenBank/DDBJ databases">
        <title>The draft genome of Paenibacillus curdlanolyticus YK9.</title>
        <authorList>
            <consortium name="US DOE Joint Genome Institute (JGI-PGF)"/>
            <person name="Lucas S."/>
            <person name="Copeland A."/>
            <person name="Lapidus A."/>
            <person name="Cheng J.-F."/>
            <person name="Bruce D."/>
            <person name="Goodwin L."/>
            <person name="Pitluck S."/>
            <person name="Land M.L."/>
            <person name="Hauser L."/>
            <person name="Chang Y.-J."/>
            <person name="Jeffries C."/>
            <person name="Anderson I.J."/>
            <person name="Johnson E."/>
            <person name="Loganathan U."/>
            <person name="Mulhopadhyay B."/>
            <person name="Kyrpides N."/>
            <person name="Woyke T.J."/>
        </authorList>
    </citation>
    <scope>NUCLEOTIDE SEQUENCE [LARGE SCALE GENOMIC DNA]</scope>
    <source>
        <strain evidence="1 2">YK9</strain>
    </source>
</reference>
<protein>
    <submittedName>
        <fullName evidence="1">Putative esterase</fullName>
    </submittedName>
</protein>
<evidence type="ECO:0000313" key="2">
    <source>
        <dbReference type="Proteomes" id="UP000005387"/>
    </source>
</evidence>
<dbReference type="Proteomes" id="UP000005387">
    <property type="component" value="Unassembled WGS sequence"/>
</dbReference>
<name>E0I5D9_9BACL</name>
<dbReference type="PANTHER" id="PTHR48098">
    <property type="entry name" value="ENTEROCHELIN ESTERASE-RELATED"/>
    <property type="match status" value="1"/>
</dbReference>
<proteinExistence type="predicted"/>
<evidence type="ECO:0000313" key="1">
    <source>
        <dbReference type="EMBL" id="EFM12181.1"/>
    </source>
</evidence>
<dbReference type="EMBL" id="AEDD01000002">
    <property type="protein sequence ID" value="EFM12181.1"/>
    <property type="molecule type" value="Genomic_DNA"/>
</dbReference>
<dbReference type="eggNOG" id="COG2819">
    <property type="taxonomic scope" value="Bacteria"/>
</dbReference>
<dbReference type="InterPro" id="IPR029058">
    <property type="entry name" value="AB_hydrolase_fold"/>
</dbReference>
<dbReference type="RefSeq" id="WP_006036876.1">
    <property type="nucleotide sequence ID" value="NZ_AEDD01000002.1"/>
</dbReference>